<dbReference type="Pfam" id="PF13538">
    <property type="entry name" value="UvrD_C_2"/>
    <property type="match status" value="1"/>
</dbReference>
<keyword evidence="2" id="KW-0378">Hydrolase</keyword>
<dbReference type="Gene3D" id="3.40.50.300">
    <property type="entry name" value="P-loop containing nucleotide triphosphate hydrolases"/>
    <property type="match status" value="1"/>
</dbReference>
<dbReference type="InterPro" id="IPR027785">
    <property type="entry name" value="UvrD-like_helicase_C"/>
</dbReference>
<reference evidence="2" key="1">
    <citation type="submission" date="2019-08" db="EMBL/GenBank/DDBJ databases">
        <authorList>
            <person name="Kucharzyk K."/>
            <person name="Murdoch R.W."/>
            <person name="Higgins S."/>
            <person name="Loffler F."/>
        </authorList>
    </citation>
    <scope>NUCLEOTIDE SEQUENCE</scope>
</reference>
<evidence type="ECO:0000313" key="2">
    <source>
        <dbReference type="EMBL" id="MPN58740.1"/>
    </source>
</evidence>
<feature type="domain" description="UvrD-like helicase C-terminal" evidence="1">
    <location>
        <begin position="21"/>
        <end position="68"/>
    </location>
</feature>
<evidence type="ECO:0000259" key="1">
    <source>
        <dbReference type="Pfam" id="PF13538"/>
    </source>
</evidence>
<name>A0A645J6H9_9ZZZZ</name>
<dbReference type="GO" id="GO:0003678">
    <property type="term" value="F:DNA helicase activity"/>
    <property type="evidence" value="ECO:0007669"/>
    <property type="project" value="UniProtKB-EC"/>
</dbReference>
<dbReference type="EMBL" id="VSSQ01131860">
    <property type="protein sequence ID" value="MPN58740.1"/>
    <property type="molecule type" value="Genomic_DNA"/>
</dbReference>
<sequence>MRFDDRLVTYSGETVRELDIAYAITIHKSQGSEFGAVVLPVSADTPRRLCYRNLIYTGVTRAKNLLVLAGSRAVLNAMVENDRKTLRYSCLVYLLRDESII</sequence>
<dbReference type="SUPFAM" id="SSF52540">
    <property type="entry name" value="P-loop containing nucleoside triphosphate hydrolases"/>
    <property type="match status" value="1"/>
</dbReference>
<keyword evidence="2" id="KW-0067">ATP-binding</keyword>
<dbReference type="GO" id="GO:0016787">
    <property type="term" value="F:hydrolase activity"/>
    <property type="evidence" value="ECO:0007669"/>
    <property type="project" value="UniProtKB-KW"/>
</dbReference>
<dbReference type="EC" id="3.6.4.12" evidence="2"/>
<comment type="caution">
    <text evidence="2">The sequence shown here is derived from an EMBL/GenBank/DDBJ whole genome shotgun (WGS) entry which is preliminary data.</text>
</comment>
<keyword evidence="2" id="KW-0347">Helicase</keyword>
<gene>
    <name evidence="2" type="primary">recD2_70</name>
    <name evidence="2" type="ORF">SDC9_206453</name>
</gene>
<dbReference type="AlphaFoldDB" id="A0A645J6H9"/>
<dbReference type="InterPro" id="IPR027417">
    <property type="entry name" value="P-loop_NTPase"/>
</dbReference>
<organism evidence="2">
    <name type="scientific">bioreactor metagenome</name>
    <dbReference type="NCBI Taxonomy" id="1076179"/>
    <lineage>
        <taxon>unclassified sequences</taxon>
        <taxon>metagenomes</taxon>
        <taxon>ecological metagenomes</taxon>
    </lineage>
</organism>
<proteinExistence type="predicted"/>
<accession>A0A645J6H9</accession>
<protein>
    <submittedName>
        <fullName evidence="2">ATP-dependent RecD-like DNA helicase</fullName>
        <ecNumber evidence="2">3.6.4.12</ecNumber>
    </submittedName>
</protein>
<dbReference type="CDD" id="cd18809">
    <property type="entry name" value="SF1_C_RecD"/>
    <property type="match status" value="1"/>
</dbReference>
<keyword evidence="2" id="KW-0547">Nucleotide-binding</keyword>